<feature type="domain" description="SWI/SNF and RSC complexes subunit Ssr4 N-terminal" evidence="3">
    <location>
        <begin position="2"/>
        <end position="214"/>
    </location>
</feature>
<sequence length="727" mass="77933">MQNPAQGIAPELLPHVHCLSVYRFPTLQTVHQSKIADWLLSAPKIANSSAPFYWTYLERPQDGLILLTWQPEAQAGTNFASDGYIWAGAETVYAMPVDNFVLEIYQHKAGFAPGDAVATHARRRYRLVPGKFPNPGGPAPDPSLWVTHYYPASPGDRVPTNVIPTDMRIQSMMQTRAYLQSQGQIQQKEFMLHDRSKWPQIQFPGRAPQRAPAYFSPMQTRTPQQMAYPAQHMTPGPAPKRARTQPNQQHAAAQAAPVEMMDDEEDTSRGDMFDHMTPREVSQSRYIQNHEWMEEVINSPIPIHHLVPVDLGLGLGGELKKVTNGIFETYNSAKYIEEGKGGENEYIGRLDPGKADEFRKRAAEKIEADNKEIEKLKRRHARRMAKLAKNGTVTEAEKALRTAVNDPSDVGTEYWRLEGKLPSNDDSDSEEPAPALSTAAKVDNIVAQLEASLGLHTAAVKELRRLHDGGLQERQPSPEPAPYVPSEVASPQAPSPRSAHSSLLAADHELDMGSAAGLLDQFHTGFSAATTPGNSYTPHHIQGLSTVNSSAPSPAQQQPDVEMGGTAQEAEKSEAGDWVVVPPGGVSPTGVAPPVAQAQSQAPTPVPVPAPSAPAPAGEQTYAPQSAPQSAAATPTAPALAPPAATGGAQVGTPAALGVTAASTPRVSEAAEPVDFSGLDDLDTAGELGEFEEMEGGMDLVDDSAFGEAFHGVEGGQEEGQGEGGGM</sequence>
<evidence type="ECO:0000313" key="6">
    <source>
        <dbReference type="Proteomes" id="UP000091956"/>
    </source>
</evidence>
<dbReference type="STRING" id="342668.A0A1B8G6T6"/>
<feature type="region of interest" description="Disordered" evidence="2">
    <location>
        <begin position="470"/>
        <end position="501"/>
    </location>
</feature>
<feature type="coiled-coil region" evidence="1">
    <location>
        <begin position="359"/>
        <end position="390"/>
    </location>
</feature>
<evidence type="ECO:0000256" key="2">
    <source>
        <dbReference type="SAM" id="MobiDB-lite"/>
    </source>
</evidence>
<dbReference type="RefSeq" id="XP_018125263.1">
    <property type="nucleotide sequence ID" value="XM_018279835.2"/>
</dbReference>
<dbReference type="AlphaFoldDB" id="A0A1B8G6T6"/>
<organism evidence="5 6">
    <name type="scientific">Pseudogymnoascus verrucosus</name>
    <dbReference type="NCBI Taxonomy" id="342668"/>
    <lineage>
        <taxon>Eukaryota</taxon>
        <taxon>Fungi</taxon>
        <taxon>Dikarya</taxon>
        <taxon>Ascomycota</taxon>
        <taxon>Pezizomycotina</taxon>
        <taxon>Leotiomycetes</taxon>
        <taxon>Thelebolales</taxon>
        <taxon>Thelebolaceae</taxon>
        <taxon>Pseudogymnoascus</taxon>
    </lineage>
</organism>
<dbReference type="Pfam" id="PF08549">
    <property type="entry name" value="SWI-SNF_Ssr4_N"/>
    <property type="match status" value="1"/>
</dbReference>
<reference evidence="5 6" key="1">
    <citation type="submission" date="2016-03" db="EMBL/GenBank/DDBJ databases">
        <title>Comparative genomics of Pseudogymnoascus destructans, the fungus causing white-nose syndrome of bats.</title>
        <authorList>
            <person name="Palmer J.M."/>
            <person name="Drees K.P."/>
            <person name="Foster J.T."/>
            <person name="Lindner D.L."/>
        </authorList>
    </citation>
    <scope>NUCLEOTIDE SEQUENCE [LARGE SCALE GENOMIC DNA]</scope>
    <source>
        <strain evidence="5 6">UAMH 10579</strain>
    </source>
</reference>
<dbReference type="OrthoDB" id="5321006at2759"/>
<keyword evidence="6" id="KW-1185">Reference proteome</keyword>
<evidence type="ECO:0008006" key="7">
    <source>
        <dbReference type="Google" id="ProtNLM"/>
    </source>
</evidence>
<dbReference type="Proteomes" id="UP000091956">
    <property type="component" value="Unassembled WGS sequence"/>
</dbReference>
<dbReference type="InterPro" id="IPR013859">
    <property type="entry name" value="Ssr4_N"/>
</dbReference>
<feature type="compositionally biased region" description="Low complexity" evidence="2">
    <location>
        <begin position="579"/>
        <end position="603"/>
    </location>
</feature>
<protein>
    <recommendedName>
        <fullName evidence="7">DUF1750-domain-containing protein</fullName>
    </recommendedName>
</protein>
<dbReference type="Pfam" id="PF20497">
    <property type="entry name" value="SWI-SNF_Ssr4_C"/>
    <property type="match status" value="1"/>
</dbReference>
<accession>A0A1B8G6T6</accession>
<feature type="region of interest" description="Disordered" evidence="2">
    <location>
        <begin position="706"/>
        <end position="727"/>
    </location>
</feature>
<dbReference type="EMBL" id="KV460287">
    <property type="protein sequence ID" value="OBT91530.1"/>
    <property type="molecule type" value="Genomic_DNA"/>
</dbReference>
<feature type="region of interest" description="Disordered" evidence="2">
    <location>
        <begin position="231"/>
        <end position="275"/>
    </location>
</feature>
<evidence type="ECO:0000313" key="5">
    <source>
        <dbReference type="EMBL" id="OBT91530.1"/>
    </source>
</evidence>
<evidence type="ECO:0000256" key="1">
    <source>
        <dbReference type="SAM" id="Coils"/>
    </source>
</evidence>
<feature type="region of interest" description="Disordered" evidence="2">
    <location>
        <begin position="530"/>
        <end position="648"/>
    </location>
</feature>
<gene>
    <name evidence="5" type="ORF">VE01_10437</name>
</gene>
<dbReference type="GO" id="GO:0006338">
    <property type="term" value="P:chromatin remodeling"/>
    <property type="evidence" value="ECO:0007669"/>
    <property type="project" value="InterPro"/>
</dbReference>
<feature type="domain" description="SWI/SNF and RSC complexes subunit Ssr4 C-terminal" evidence="4">
    <location>
        <begin position="261"/>
        <end position="716"/>
    </location>
</feature>
<proteinExistence type="predicted"/>
<feature type="compositionally biased region" description="Polar residues" evidence="2">
    <location>
        <begin position="530"/>
        <end position="559"/>
    </location>
</feature>
<dbReference type="GeneID" id="28843823"/>
<feature type="compositionally biased region" description="Low complexity" evidence="2">
    <location>
        <begin position="623"/>
        <end position="648"/>
    </location>
</feature>
<keyword evidence="1" id="KW-0175">Coiled coil</keyword>
<reference evidence="6" key="2">
    <citation type="journal article" date="2018" name="Nat. Commun.">
        <title>Extreme sensitivity to ultraviolet light in the fungal pathogen causing white-nose syndrome of bats.</title>
        <authorList>
            <person name="Palmer J.M."/>
            <person name="Drees K.P."/>
            <person name="Foster J.T."/>
            <person name="Lindner D.L."/>
        </authorList>
    </citation>
    <scope>NUCLEOTIDE SEQUENCE [LARGE SCALE GENOMIC DNA]</scope>
    <source>
        <strain evidence="6">UAMH 10579</strain>
    </source>
</reference>
<evidence type="ECO:0000259" key="4">
    <source>
        <dbReference type="Pfam" id="PF20497"/>
    </source>
</evidence>
<dbReference type="InterPro" id="IPR046464">
    <property type="entry name" value="SWI-SNF_Ssr4_C"/>
</dbReference>
<evidence type="ECO:0000259" key="3">
    <source>
        <dbReference type="Pfam" id="PF08549"/>
    </source>
</evidence>
<name>A0A1B8G6T6_9PEZI</name>
<feature type="compositionally biased region" description="Pro residues" evidence="2">
    <location>
        <begin position="604"/>
        <end position="614"/>
    </location>
</feature>